<evidence type="ECO:0000313" key="4">
    <source>
        <dbReference type="Proteomes" id="UP001570511"/>
    </source>
</evidence>
<dbReference type="SUPFAM" id="SSF53756">
    <property type="entry name" value="UDP-Glycosyltransferase/glycogen phosphorylase"/>
    <property type="match status" value="1"/>
</dbReference>
<feature type="domain" description="Glycosyl transferase family 1" evidence="1">
    <location>
        <begin position="203"/>
        <end position="342"/>
    </location>
</feature>
<proteinExistence type="predicted"/>
<organism evidence="3 4">
    <name type="scientific">Halobellus rubicundus</name>
    <dbReference type="NCBI Taxonomy" id="2996466"/>
    <lineage>
        <taxon>Archaea</taxon>
        <taxon>Methanobacteriati</taxon>
        <taxon>Methanobacteriota</taxon>
        <taxon>Stenosarchaea group</taxon>
        <taxon>Halobacteria</taxon>
        <taxon>Halobacteriales</taxon>
        <taxon>Haloferacaceae</taxon>
        <taxon>Halobellus</taxon>
    </lineage>
</organism>
<dbReference type="RefSeq" id="WP_372388009.1">
    <property type="nucleotide sequence ID" value="NZ_JBGNYA010000001.1"/>
</dbReference>
<gene>
    <name evidence="3" type="ORF">OS889_05490</name>
</gene>
<dbReference type="Gene3D" id="3.40.50.2000">
    <property type="entry name" value="Glycogen Phosphorylase B"/>
    <property type="match status" value="2"/>
</dbReference>
<comment type="caution">
    <text evidence="3">The sequence shown here is derived from an EMBL/GenBank/DDBJ whole genome shotgun (WGS) entry which is preliminary data.</text>
</comment>
<dbReference type="Pfam" id="PF13439">
    <property type="entry name" value="Glyco_transf_4"/>
    <property type="match status" value="1"/>
</dbReference>
<dbReference type="PANTHER" id="PTHR45947:SF3">
    <property type="entry name" value="SULFOQUINOVOSYL TRANSFERASE SQD2"/>
    <property type="match status" value="1"/>
</dbReference>
<dbReference type="GO" id="GO:0016757">
    <property type="term" value="F:glycosyltransferase activity"/>
    <property type="evidence" value="ECO:0007669"/>
    <property type="project" value="UniProtKB-KW"/>
</dbReference>
<dbReference type="InterPro" id="IPR028098">
    <property type="entry name" value="Glyco_trans_4-like_N"/>
</dbReference>
<name>A0ABD5MGL5_9EURY</name>
<sequence>MSPPSVAVFTDTYLPTVNGVSYTIRTWRDRWRDRGGRMPVVYPGSDAYDPDDGEHPVGSLPFPMYEGFRLGSPRIPKAVGDVDVVHAHTPFAVGLGGVRLARRNDLPLVTSYHTPTAEYADYLTSRPRVERGIERIAQRYERWFLARSDAVVFPSEAAKERALADADADVPAAVVSNGVDTDFFAPVDPAGVEAFRERYDLPSGPLVGYTGRHGHEKNVGEFLRAADGLDATVVVGGDGPAREEWEALAADLDVDARFLGFLPREELPTFYSALDAFVFPSPVETQGLVALEANACGTPVVAVDAGALSNTVDDGVTGYHYDHGDLAGCRDAIGRVLDEGESLSESCLARRDELSVEHAVDQLAALYERLLGENRGAPGARETRA</sequence>
<dbReference type="Proteomes" id="UP001570511">
    <property type="component" value="Unassembled WGS sequence"/>
</dbReference>
<keyword evidence="3" id="KW-0808">Transferase</keyword>
<evidence type="ECO:0000313" key="3">
    <source>
        <dbReference type="EMBL" id="MFA1610456.1"/>
    </source>
</evidence>
<feature type="domain" description="Glycosyltransferase subfamily 4-like N-terminal" evidence="2">
    <location>
        <begin position="17"/>
        <end position="182"/>
    </location>
</feature>
<dbReference type="EC" id="2.4.-.-" evidence="3"/>
<dbReference type="EMBL" id="JBGNYA010000001">
    <property type="protein sequence ID" value="MFA1610456.1"/>
    <property type="molecule type" value="Genomic_DNA"/>
</dbReference>
<protein>
    <submittedName>
        <fullName evidence="3">Glycosyltransferase</fullName>
        <ecNumber evidence="3">2.4.-.-</ecNumber>
    </submittedName>
</protein>
<dbReference type="InterPro" id="IPR001296">
    <property type="entry name" value="Glyco_trans_1"/>
</dbReference>
<dbReference type="AlphaFoldDB" id="A0ABD5MGL5"/>
<keyword evidence="3" id="KW-0328">Glycosyltransferase</keyword>
<evidence type="ECO:0000259" key="2">
    <source>
        <dbReference type="Pfam" id="PF13439"/>
    </source>
</evidence>
<dbReference type="Pfam" id="PF00534">
    <property type="entry name" value="Glycos_transf_1"/>
    <property type="match status" value="1"/>
</dbReference>
<accession>A0ABD5MGL5</accession>
<dbReference type="InterPro" id="IPR050194">
    <property type="entry name" value="Glycosyltransferase_grp1"/>
</dbReference>
<evidence type="ECO:0000259" key="1">
    <source>
        <dbReference type="Pfam" id="PF00534"/>
    </source>
</evidence>
<keyword evidence="4" id="KW-1185">Reference proteome</keyword>
<dbReference type="PANTHER" id="PTHR45947">
    <property type="entry name" value="SULFOQUINOVOSYL TRANSFERASE SQD2"/>
    <property type="match status" value="1"/>
</dbReference>
<reference evidence="3 4" key="1">
    <citation type="submission" date="2024-08" db="EMBL/GenBank/DDBJ databases">
        <title>Halobellus sp. MBLA0158 whole genome sequence.</title>
        <authorList>
            <person name="Hwang C.Y."/>
            <person name="Cho E.-S."/>
            <person name="Seo M.-J."/>
        </authorList>
    </citation>
    <scope>NUCLEOTIDE SEQUENCE [LARGE SCALE GENOMIC DNA]</scope>
    <source>
        <strain evidence="3 4">MBLA0158</strain>
    </source>
</reference>